<proteinExistence type="predicted"/>
<evidence type="ECO:0000313" key="2">
    <source>
        <dbReference type="Proteomes" id="UP000005566"/>
    </source>
</evidence>
<protein>
    <submittedName>
        <fullName evidence="1">Uncharacterized protein</fullName>
    </submittedName>
</protein>
<dbReference type="PATRIC" id="fig|1086011.3.peg.2303"/>
<dbReference type="Proteomes" id="UP000005566">
    <property type="component" value="Unassembled WGS sequence"/>
</dbReference>
<sequence length="43" mass="4963">MSNQDKRKIILIIHKDTVIAGEAQFFATFLIQEKSKDLISRSQ</sequence>
<organism evidence="1 2">
    <name type="scientific">Flavobacterium frigoris (strain PS1)</name>
    <dbReference type="NCBI Taxonomy" id="1086011"/>
    <lineage>
        <taxon>Bacteria</taxon>
        <taxon>Pseudomonadati</taxon>
        <taxon>Bacteroidota</taxon>
        <taxon>Flavobacteriia</taxon>
        <taxon>Flavobacteriales</taxon>
        <taxon>Flavobacteriaceae</taxon>
        <taxon>Flavobacterium</taxon>
    </lineage>
</organism>
<reference evidence="1 2" key="1">
    <citation type="journal article" date="2014" name="Acta Crystallogr. D">
        <title>Structure-based characterization and antifreeze properties of a hyperactive ice-binding protein from the Antarctic bacterium Flavobacterium frigoris PS1.</title>
        <authorList>
            <person name="Do H."/>
            <person name="Kim S.J."/>
            <person name="Kim H.J."/>
            <person name="Lee J.H."/>
        </authorList>
    </citation>
    <scope>NUCLEOTIDE SEQUENCE [LARGE SCALE GENOMIC DNA]</scope>
    <source>
        <strain evidence="1 2">PS1</strain>
    </source>
</reference>
<dbReference type="AlphaFoldDB" id="H7FSS0"/>
<name>H7FSS0_FLAFP</name>
<evidence type="ECO:0000313" key="1">
    <source>
        <dbReference type="EMBL" id="EIA08629.1"/>
    </source>
</evidence>
<accession>H7FSS0</accession>
<comment type="caution">
    <text evidence="1">The sequence shown here is derived from an EMBL/GenBank/DDBJ whole genome shotgun (WGS) entry which is preliminary data.</text>
</comment>
<gene>
    <name evidence="1" type="ORF">HJ01_02351</name>
</gene>
<keyword evidence="2" id="KW-1185">Reference proteome</keyword>
<dbReference type="EMBL" id="AHKF01000018">
    <property type="protein sequence ID" value="EIA08629.1"/>
    <property type="molecule type" value="Genomic_DNA"/>
</dbReference>